<feature type="region of interest" description="Disordered" evidence="1">
    <location>
        <begin position="1"/>
        <end position="105"/>
    </location>
</feature>
<proteinExistence type="predicted"/>
<feature type="compositionally biased region" description="Basic residues" evidence="1">
    <location>
        <begin position="1"/>
        <end position="18"/>
    </location>
</feature>
<dbReference type="RefSeq" id="XP_070474624.1">
    <property type="nucleotide sequence ID" value="XM_070618523.1"/>
</dbReference>
<evidence type="ECO:0000313" key="2">
    <source>
        <dbReference type="Proteomes" id="UP001652662"/>
    </source>
</evidence>
<keyword evidence="2" id="KW-1185">Reference proteome</keyword>
<protein>
    <submittedName>
        <fullName evidence="3">PTB-containing, cubilin and LRP1-interacting protein isoform X2</fullName>
    </submittedName>
</protein>
<organism evidence="2 3">
    <name type="scientific">Equus przewalskii</name>
    <name type="common">Przewalski's horse</name>
    <name type="synonym">Equus caballus przewalskii</name>
    <dbReference type="NCBI Taxonomy" id="9798"/>
    <lineage>
        <taxon>Eukaryota</taxon>
        <taxon>Metazoa</taxon>
        <taxon>Chordata</taxon>
        <taxon>Craniata</taxon>
        <taxon>Vertebrata</taxon>
        <taxon>Euteleostomi</taxon>
        <taxon>Mammalia</taxon>
        <taxon>Eutheria</taxon>
        <taxon>Laurasiatheria</taxon>
        <taxon>Perissodactyla</taxon>
        <taxon>Equidae</taxon>
        <taxon>Equus</taxon>
    </lineage>
</organism>
<evidence type="ECO:0000256" key="1">
    <source>
        <dbReference type="SAM" id="MobiDB-lite"/>
    </source>
</evidence>
<sequence>MLRARRSGRRRRRGRRRERSPPPPPPCARGPGRSCAVLWQLRQDSRRAAVPTSCRQQSAAPPPPARRPLRPPGGRRPIQDAPPADTDPRCKAGPQPLAPWRDRPSLASVCSAKPRGWKMWQPATERLQERFEDTEETQERSHVQTEAESGVRLSQAKGCKDCWPPAEARRVKEGFFPRASAGITALPTS</sequence>
<gene>
    <name evidence="3" type="primary">PID1</name>
</gene>
<dbReference type="Proteomes" id="UP001652662">
    <property type="component" value="Chromosome 5"/>
</dbReference>
<dbReference type="GeneID" id="103546389"/>
<reference evidence="3" key="1">
    <citation type="submission" date="2025-08" db="UniProtKB">
        <authorList>
            <consortium name="RefSeq"/>
        </authorList>
    </citation>
    <scope>IDENTIFICATION</scope>
    <source>
        <tissue evidence="3">Blood</tissue>
    </source>
</reference>
<evidence type="ECO:0000313" key="3">
    <source>
        <dbReference type="RefSeq" id="XP_070474624.1"/>
    </source>
</evidence>
<feature type="region of interest" description="Disordered" evidence="1">
    <location>
        <begin position="130"/>
        <end position="159"/>
    </location>
</feature>
<feature type="compositionally biased region" description="Basic and acidic residues" evidence="1">
    <location>
        <begin position="130"/>
        <end position="145"/>
    </location>
</feature>
<name>A0ABM4PBQ5_EQUPR</name>
<accession>A0ABM4PBQ5</accession>